<dbReference type="InterPro" id="IPR020069">
    <property type="entry name" value="Ribosomal_bL9_C"/>
</dbReference>
<dbReference type="InterPro" id="IPR009027">
    <property type="entry name" value="Ribosomal_bL9/RNase_H1_N"/>
</dbReference>
<gene>
    <name evidence="9" type="primary">rpl9</name>
</gene>
<keyword evidence="4 9" id="KW-0689">Ribosomal protein</keyword>
<dbReference type="Pfam" id="PF03948">
    <property type="entry name" value="Ribosomal_L9_C"/>
    <property type="match status" value="1"/>
</dbReference>
<keyword evidence="2" id="KW-0699">rRNA-binding</keyword>
<evidence type="ECO:0000313" key="9">
    <source>
        <dbReference type="EMBL" id="ARW68995.1"/>
    </source>
</evidence>
<organism evidence="9">
    <name type="scientific">Kapraunia schneideri</name>
    <dbReference type="NCBI Taxonomy" id="717899"/>
    <lineage>
        <taxon>Eukaryota</taxon>
        <taxon>Rhodophyta</taxon>
        <taxon>Florideophyceae</taxon>
        <taxon>Rhodymeniophycidae</taxon>
        <taxon>Ceramiales</taxon>
        <taxon>Rhodomelaceae</taxon>
        <taxon>Kapraunia</taxon>
    </lineage>
</organism>
<dbReference type="InterPro" id="IPR036935">
    <property type="entry name" value="Ribosomal_bL9_N_sf"/>
</dbReference>
<evidence type="ECO:0000256" key="3">
    <source>
        <dbReference type="ARBA" id="ARBA00022884"/>
    </source>
</evidence>
<keyword evidence="9" id="KW-0934">Plastid</keyword>
<feature type="domain" description="Ribosomal protein L9" evidence="7">
    <location>
        <begin position="15"/>
        <end position="45"/>
    </location>
</feature>
<protein>
    <recommendedName>
        <fullName evidence="6">50S ribosomal protein L9, chloroplastic</fullName>
    </recommendedName>
</protein>
<evidence type="ECO:0000259" key="8">
    <source>
        <dbReference type="Pfam" id="PF03948"/>
    </source>
</evidence>
<evidence type="ECO:0000256" key="4">
    <source>
        <dbReference type="ARBA" id="ARBA00022980"/>
    </source>
</evidence>
<dbReference type="Pfam" id="PF01281">
    <property type="entry name" value="Ribosomal_L9_N"/>
    <property type="match status" value="1"/>
</dbReference>
<dbReference type="AlphaFoldDB" id="A0A1Z1MTA0"/>
<evidence type="ECO:0000256" key="5">
    <source>
        <dbReference type="ARBA" id="ARBA00023274"/>
    </source>
</evidence>
<evidence type="ECO:0000256" key="6">
    <source>
        <dbReference type="ARBA" id="ARBA00035427"/>
    </source>
</evidence>
<dbReference type="SUPFAM" id="SSF55658">
    <property type="entry name" value="L9 N-domain-like"/>
    <property type="match status" value="1"/>
</dbReference>
<dbReference type="PANTHER" id="PTHR21368">
    <property type="entry name" value="50S RIBOSOMAL PROTEIN L9"/>
    <property type="match status" value="1"/>
</dbReference>
<dbReference type="GO" id="GO:0006412">
    <property type="term" value="P:translation"/>
    <property type="evidence" value="ECO:0007669"/>
    <property type="project" value="InterPro"/>
</dbReference>
<dbReference type="GO" id="GO:0005840">
    <property type="term" value="C:ribosome"/>
    <property type="evidence" value="ECO:0007669"/>
    <property type="project" value="UniProtKB-KW"/>
</dbReference>
<dbReference type="Gene3D" id="3.40.5.10">
    <property type="entry name" value="Ribosomal protein L9, N-terminal domain"/>
    <property type="match status" value="1"/>
</dbReference>
<proteinExistence type="inferred from homology"/>
<dbReference type="Gene3D" id="3.10.430.100">
    <property type="entry name" value="Ribosomal protein L9, C-terminal domain"/>
    <property type="match status" value="1"/>
</dbReference>
<sequence>MKKKIQLISKNQNNNLISVSRGYAFNYLIPTQKAEIPTKKQIKHMEMFQAIQKEKEKTQTKKLKETQEKLQSIGKISLYKKTGENKIIFGSVTDKDINQWITKNTNINTNKIKIKINNIKKIGKDELIVQLKQETLEKLQVNIIPINI</sequence>
<dbReference type="NCBIfam" id="TIGR00158">
    <property type="entry name" value="L9"/>
    <property type="match status" value="1"/>
</dbReference>
<dbReference type="SUPFAM" id="SSF55653">
    <property type="entry name" value="Ribosomal protein L9 C-domain"/>
    <property type="match status" value="1"/>
</dbReference>
<dbReference type="GO" id="GO:1990904">
    <property type="term" value="C:ribonucleoprotein complex"/>
    <property type="evidence" value="ECO:0007669"/>
    <property type="project" value="UniProtKB-KW"/>
</dbReference>
<dbReference type="RefSeq" id="YP_009399389.1">
    <property type="nucleotide sequence ID" value="NC_035296.1"/>
</dbReference>
<keyword evidence="3" id="KW-0694">RNA-binding</keyword>
<name>A0A1Z1MTA0_9FLOR</name>
<evidence type="ECO:0000256" key="2">
    <source>
        <dbReference type="ARBA" id="ARBA00022730"/>
    </source>
</evidence>
<evidence type="ECO:0000259" key="7">
    <source>
        <dbReference type="Pfam" id="PF01281"/>
    </source>
</evidence>
<dbReference type="EMBL" id="MF101454">
    <property type="protein sequence ID" value="ARW68995.1"/>
    <property type="molecule type" value="Genomic_DNA"/>
</dbReference>
<dbReference type="InterPro" id="IPR020070">
    <property type="entry name" value="Ribosomal_bL9_N"/>
</dbReference>
<keyword evidence="9" id="KW-0150">Chloroplast</keyword>
<evidence type="ECO:0000256" key="1">
    <source>
        <dbReference type="ARBA" id="ARBA00010605"/>
    </source>
</evidence>
<dbReference type="GO" id="GO:0003735">
    <property type="term" value="F:structural constituent of ribosome"/>
    <property type="evidence" value="ECO:0007669"/>
    <property type="project" value="InterPro"/>
</dbReference>
<dbReference type="InterPro" id="IPR000244">
    <property type="entry name" value="Ribosomal_bL9"/>
</dbReference>
<feature type="domain" description="Large ribosomal subunit protein bL9 C-terminal" evidence="8">
    <location>
        <begin position="62"/>
        <end position="144"/>
    </location>
</feature>
<reference evidence="9" key="1">
    <citation type="journal article" date="2017" name="J. Phycol.">
        <title>Analysis of chloroplast genomes and a supermatrix inform reclassification of the Rhodomelaceae (Rhodophyta).</title>
        <authorList>
            <person name="Diaz-Tapia P."/>
            <person name="Maggs C.A."/>
            <person name="West J.A."/>
            <person name="Verbruggen H."/>
        </authorList>
    </citation>
    <scope>NUCLEOTIDE SEQUENCE</scope>
    <source>
        <strain evidence="9">PD1720</strain>
    </source>
</reference>
<accession>A0A1Z1MTA0</accession>
<dbReference type="InterPro" id="IPR020594">
    <property type="entry name" value="Ribosomal_bL9_bac/chp"/>
</dbReference>
<dbReference type="GeneID" id="33362072"/>
<keyword evidence="5" id="KW-0687">Ribonucleoprotein</keyword>
<geneLocation type="chloroplast" evidence="9"/>
<dbReference type="InterPro" id="IPR036791">
    <property type="entry name" value="Ribosomal_bL9_C_sf"/>
</dbReference>
<comment type="similarity">
    <text evidence="1">Belongs to the bacterial ribosomal protein bL9 family.</text>
</comment>
<dbReference type="GO" id="GO:0019843">
    <property type="term" value="F:rRNA binding"/>
    <property type="evidence" value="ECO:0007669"/>
    <property type="project" value="UniProtKB-KW"/>
</dbReference>